<dbReference type="Proteomes" id="UP000004014">
    <property type="component" value="Unassembled WGS sequence"/>
</dbReference>
<evidence type="ECO:0000313" key="1">
    <source>
        <dbReference type="EMBL" id="EHC02104.1"/>
    </source>
</evidence>
<sequence>MAFYKKTNGYSSSLAQQVLSDEVVKLAGKQVEDQFEFVKTGETVNGKEKMKRTENVQAHHIYVATDSQNPFKIKFLPENKPDLSGFEIGDTVTFEGLEAFENNYGQVYFRATGIKKGK</sequence>
<comment type="caution">
    <text evidence="1">The sequence shown here is derived from an EMBL/GenBank/DDBJ whole genome shotgun (WGS) entry which is preliminary data.</text>
</comment>
<protein>
    <submittedName>
        <fullName evidence="1">Uncharacterized protein</fullName>
    </submittedName>
</protein>
<dbReference type="RefSeq" id="WP_002941749.1">
    <property type="nucleotide sequence ID" value="NZ_AEYY01000041.1"/>
</dbReference>
<evidence type="ECO:0000313" key="2">
    <source>
        <dbReference type="Proteomes" id="UP000004014"/>
    </source>
</evidence>
<reference evidence="1 2" key="1">
    <citation type="submission" date="2011-03" db="EMBL/GenBank/DDBJ databases">
        <title>Deep-sequencing identification of multiple resistance mechanism for the high antibiotic-resistance strain Streptococcus suis R61.</title>
        <authorList>
            <person name="Hu P."/>
            <person name="Yang M."/>
            <person name="Jin M."/>
            <person name="Xiao J."/>
        </authorList>
    </citation>
    <scope>NUCLEOTIDE SEQUENCE [LARGE SCALE GENOMIC DNA]</scope>
    <source>
        <strain evidence="1 2">R61</strain>
    </source>
</reference>
<accession>A0AA87F757</accession>
<dbReference type="AlphaFoldDB" id="A0AA87F757"/>
<proteinExistence type="predicted"/>
<name>A0AA87F757_STRSU</name>
<organism evidence="1 2">
    <name type="scientific">Streptococcus suis R61</name>
    <dbReference type="NCBI Taxonomy" id="996306"/>
    <lineage>
        <taxon>Bacteria</taxon>
        <taxon>Bacillati</taxon>
        <taxon>Bacillota</taxon>
        <taxon>Bacilli</taxon>
        <taxon>Lactobacillales</taxon>
        <taxon>Streptococcaceae</taxon>
        <taxon>Streptococcus</taxon>
    </lineage>
</organism>
<dbReference type="EMBL" id="AEYY01000041">
    <property type="protein sequence ID" value="EHC02104.1"/>
    <property type="molecule type" value="Genomic_DNA"/>
</dbReference>
<gene>
    <name evidence="1" type="ORF">SSUR61_1518</name>
</gene>